<dbReference type="InterPro" id="IPR029044">
    <property type="entry name" value="Nucleotide-diphossugar_trans"/>
</dbReference>
<dbReference type="SUPFAM" id="SSF53448">
    <property type="entry name" value="Nucleotide-diphospho-sugar transferases"/>
    <property type="match status" value="1"/>
</dbReference>
<dbReference type="STRING" id="1555241.A0A4P9X842"/>
<dbReference type="Pfam" id="PF03142">
    <property type="entry name" value="Chitin_synth_2"/>
    <property type="match status" value="1"/>
</dbReference>
<feature type="transmembrane region" description="Helical" evidence="11">
    <location>
        <begin position="784"/>
        <end position="807"/>
    </location>
</feature>
<keyword evidence="9" id="KW-0325">Glycoprotein</keyword>
<dbReference type="EMBL" id="ML014172">
    <property type="protein sequence ID" value="RKP01436.1"/>
    <property type="molecule type" value="Genomic_DNA"/>
</dbReference>
<name>A0A4P9X842_9FUNG</name>
<dbReference type="GO" id="GO:0005886">
    <property type="term" value="C:plasma membrane"/>
    <property type="evidence" value="ECO:0007669"/>
    <property type="project" value="UniProtKB-SubCell"/>
</dbReference>
<keyword evidence="3" id="KW-1003">Cell membrane</keyword>
<feature type="transmembrane region" description="Helical" evidence="11">
    <location>
        <begin position="6"/>
        <end position="24"/>
    </location>
</feature>
<dbReference type="CDD" id="cd04190">
    <property type="entry name" value="Chitin_synth_C"/>
    <property type="match status" value="1"/>
</dbReference>
<proteinExistence type="predicted"/>
<evidence type="ECO:0000256" key="6">
    <source>
        <dbReference type="ARBA" id="ARBA00022692"/>
    </source>
</evidence>
<evidence type="ECO:0000256" key="9">
    <source>
        <dbReference type="ARBA" id="ARBA00023180"/>
    </source>
</evidence>
<keyword evidence="6 11" id="KW-0812">Transmembrane</keyword>
<dbReference type="EC" id="2.4.1.16" evidence="2"/>
<keyword evidence="14" id="KW-1185">Reference proteome</keyword>
<accession>A0A4P9X842</accession>
<dbReference type="GO" id="GO:0004100">
    <property type="term" value="F:chitin synthase activity"/>
    <property type="evidence" value="ECO:0007669"/>
    <property type="project" value="UniProtKB-EC"/>
</dbReference>
<sequence length="860" mass="95419">ESWFQPWTWYVWALTFWIPTLLMVKCGGMKDPQIQRAWREKVALCLTIAAAMGGVGMVTYGLEAIVCPPDARVHIPHQTVASYAKANEGVFRIHGNMYDLRKVLYHHAAIPGFKEDLLTAMTSSYGSDISALFPIPTTACDRALSGSYKITCSTSRMAANYCHRWSEVEPLLRPMRIGAVSYTWDDVAQSSSLLVISNRVVDIQPYRDLNTTLLGAWVDTTINRHVGTDASYSLSGTRARTDAAHCMQAIWTVGQIDRETYGCMFSEIIIWVSIIVILGVLLVRFFLAVYFQWFLGWQLGKLQQNRQLVRPRRRREILSGIGMPYPNMWPTVGAPAIADDGTTTDATAETSMLAHASANASSNSANTTALSSDTSGTTATAQTGGSYTDERHVIMAVTAYSEGEAALRPTLDSLATTSFADDYKLLFIIADGMVTGSGETRSTPEILLSMIELDENWSSAPIPMPYLAVAEGAARENMAKVYVGWYSAGEHSVPTIVVVKCGTPVEARDSAKPGNRGKRDSQLILMNWLSGIVSNKELCPLEYDLCQKVQYLLGVTPDKLEFVLAVDADTAVDPDSLPRMVASMVLDPAVIGLCGETRIANKRESWVTAIQVFEYYLSQNLSKAFESVFGNVTCLPGCFCMWRIYARREDGAAIPILCHPDIVSTYARTRVNTLHKKNLFMLGEDRFLTTLLLSTFPRRKLIYVPRAFCETHVPSELRVLMSQRRRWINSTFHNLMELLLVRNLCGTFCFSMQGVILLELISTAVLPAAIAFFILLVVMSITGAVVPVLPIIMLAGVLGLPAFLIVLTTRQRAYLGWMVIYLMSIPVWNMLLPLYAFWHFDDFTWGSTRKLQSDADGAHG</sequence>
<evidence type="ECO:0000256" key="3">
    <source>
        <dbReference type="ARBA" id="ARBA00022475"/>
    </source>
</evidence>
<evidence type="ECO:0000313" key="13">
    <source>
        <dbReference type="EMBL" id="RKP01436.1"/>
    </source>
</evidence>
<protein>
    <recommendedName>
        <fullName evidence="2">chitin synthase</fullName>
        <ecNumber evidence="2">2.4.1.16</ecNumber>
    </recommendedName>
</protein>
<dbReference type="PANTHER" id="PTHR22914:SF16">
    <property type="entry name" value="CHITIN SYNTHASE 3"/>
    <property type="match status" value="1"/>
</dbReference>
<evidence type="ECO:0000313" key="14">
    <source>
        <dbReference type="Proteomes" id="UP000274922"/>
    </source>
</evidence>
<keyword evidence="7 11" id="KW-1133">Transmembrane helix</keyword>
<dbReference type="Pfam" id="PF22997">
    <property type="entry name" value="CHS4"/>
    <property type="match status" value="1"/>
</dbReference>
<evidence type="ECO:0000256" key="2">
    <source>
        <dbReference type="ARBA" id="ARBA00012543"/>
    </source>
</evidence>
<reference evidence="14" key="1">
    <citation type="journal article" date="2018" name="Nat. Microbiol.">
        <title>Leveraging single-cell genomics to expand the fungal tree of life.</title>
        <authorList>
            <person name="Ahrendt S.R."/>
            <person name="Quandt C.A."/>
            <person name="Ciobanu D."/>
            <person name="Clum A."/>
            <person name="Salamov A."/>
            <person name="Andreopoulos B."/>
            <person name="Cheng J.F."/>
            <person name="Woyke T."/>
            <person name="Pelin A."/>
            <person name="Henrissat B."/>
            <person name="Reynolds N.K."/>
            <person name="Benny G.L."/>
            <person name="Smith M.E."/>
            <person name="James T.Y."/>
            <person name="Grigoriev I.V."/>
        </authorList>
    </citation>
    <scope>NUCLEOTIDE SEQUENCE [LARGE SCALE GENOMIC DNA]</scope>
    <source>
        <strain evidence="14">ATCC 52028</strain>
    </source>
</reference>
<keyword evidence="8 11" id="KW-0472">Membrane</keyword>
<comment type="subcellular location">
    <subcellularLocation>
        <location evidence="1">Cell membrane</location>
        <topology evidence="1">Multi-pass membrane protein</topology>
    </subcellularLocation>
</comment>
<feature type="domain" description="Chitin synthase 4-like" evidence="12">
    <location>
        <begin position="180"/>
        <end position="255"/>
    </location>
</feature>
<feature type="non-terminal residue" evidence="13">
    <location>
        <position position="860"/>
    </location>
</feature>
<keyword evidence="4" id="KW-0328">Glycosyltransferase</keyword>
<dbReference type="GO" id="GO:0006031">
    <property type="term" value="P:chitin biosynthetic process"/>
    <property type="evidence" value="ECO:0007669"/>
    <property type="project" value="TreeGrafter"/>
</dbReference>
<dbReference type="InterPro" id="IPR054295">
    <property type="entry name" value="CHS4-like_dom"/>
</dbReference>
<gene>
    <name evidence="13" type="ORF">CXG81DRAFT_1816</name>
</gene>
<evidence type="ECO:0000256" key="11">
    <source>
        <dbReference type="SAM" id="Phobius"/>
    </source>
</evidence>
<evidence type="ECO:0000256" key="7">
    <source>
        <dbReference type="ARBA" id="ARBA00022989"/>
    </source>
</evidence>
<evidence type="ECO:0000256" key="10">
    <source>
        <dbReference type="SAM" id="MobiDB-lite"/>
    </source>
</evidence>
<dbReference type="GO" id="GO:0030428">
    <property type="term" value="C:cell septum"/>
    <property type="evidence" value="ECO:0007669"/>
    <property type="project" value="TreeGrafter"/>
</dbReference>
<dbReference type="OrthoDB" id="370884at2759"/>
<evidence type="ECO:0000256" key="5">
    <source>
        <dbReference type="ARBA" id="ARBA00022679"/>
    </source>
</evidence>
<evidence type="ECO:0000259" key="12">
    <source>
        <dbReference type="Pfam" id="PF22997"/>
    </source>
</evidence>
<feature type="non-terminal residue" evidence="13">
    <location>
        <position position="1"/>
    </location>
</feature>
<dbReference type="PANTHER" id="PTHR22914">
    <property type="entry name" value="CHITIN SYNTHASE"/>
    <property type="match status" value="1"/>
</dbReference>
<feature type="transmembrane region" description="Helical" evidence="11">
    <location>
        <begin position="814"/>
        <end position="838"/>
    </location>
</feature>
<feature type="transmembrane region" description="Helical" evidence="11">
    <location>
        <begin position="268"/>
        <end position="291"/>
    </location>
</feature>
<dbReference type="InterPro" id="IPR004835">
    <property type="entry name" value="Chitin_synth"/>
</dbReference>
<feature type="transmembrane region" description="Helical" evidence="11">
    <location>
        <begin position="44"/>
        <end position="62"/>
    </location>
</feature>
<feature type="transmembrane region" description="Helical" evidence="11">
    <location>
        <begin position="756"/>
        <end position="778"/>
    </location>
</feature>
<feature type="region of interest" description="Disordered" evidence="10">
    <location>
        <begin position="357"/>
        <end position="385"/>
    </location>
</feature>
<dbReference type="AlphaFoldDB" id="A0A4P9X842"/>
<keyword evidence="5" id="KW-0808">Transferase</keyword>
<evidence type="ECO:0000256" key="4">
    <source>
        <dbReference type="ARBA" id="ARBA00022676"/>
    </source>
</evidence>
<evidence type="ECO:0000256" key="8">
    <source>
        <dbReference type="ARBA" id="ARBA00023136"/>
    </source>
</evidence>
<organism evidence="13 14">
    <name type="scientific">Caulochytrium protostelioides</name>
    <dbReference type="NCBI Taxonomy" id="1555241"/>
    <lineage>
        <taxon>Eukaryota</taxon>
        <taxon>Fungi</taxon>
        <taxon>Fungi incertae sedis</taxon>
        <taxon>Chytridiomycota</taxon>
        <taxon>Chytridiomycota incertae sedis</taxon>
        <taxon>Chytridiomycetes</taxon>
        <taxon>Caulochytriales</taxon>
        <taxon>Caulochytriaceae</taxon>
        <taxon>Caulochytrium</taxon>
    </lineage>
</organism>
<dbReference type="Proteomes" id="UP000274922">
    <property type="component" value="Unassembled WGS sequence"/>
</dbReference>
<evidence type="ECO:0000256" key="1">
    <source>
        <dbReference type="ARBA" id="ARBA00004651"/>
    </source>
</evidence>